<accession>A0A418V8Z3</accession>
<feature type="region of interest" description="Disordered" evidence="1">
    <location>
        <begin position="570"/>
        <end position="607"/>
    </location>
</feature>
<comment type="caution">
    <text evidence="2">The sequence shown here is derived from an EMBL/GenBank/DDBJ whole genome shotgun (WGS) entry which is preliminary data.</text>
</comment>
<dbReference type="Proteomes" id="UP000286287">
    <property type="component" value="Unassembled WGS sequence"/>
</dbReference>
<keyword evidence="3" id="KW-1185">Reference proteome</keyword>
<dbReference type="Pfam" id="PF06078">
    <property type="entry name" value="DUF937"/>
    <property type="match status" value="2"/>
</dbReference>
<evidence type="ECO:0000256" key="1">
    <source>
        <dbReference type="SAM" id="MobiDB-lite"/>
    </source>
</evidence>
<feature type="compositionally biased region" description="Low complexity" evidence="1">
    <location>
        <begin position="570"/>
        <end position="587"/>
    </location>
</feature>
<gene>
    <name evidence="2" type="ORF">D3875_14280</name>
</gene>
<feature type="compositionally biased region" description="Pro residues" evidence="1">
    <location>
        <begin position="420"/>
        <end position="429"/>
    </location>
</feature>
<protein>
    <submittedName>
        <fullName evidence="2">DUF937 domain-containing protein</fullName>
    </submittedName>
</protein>
<dbReference type="AlphaFoldDB" id="A0A418V8Z3"/>
<feature type="compositionally biased region" description="Low complexity" evidence="1">
    <location>
        <begin position="593"/>
        <end position="607"/>
    </location>
</feature>
<evidence type="ECO:0000313" key="3">
    <source>
        <dbReference type="Proteomes" id="UP000286287"/>
    </source>
</evidence>
<sequence>MNTADLIQSYFDGDNALRLGQAVGLDGAQAQQALSLGLPLQVSALADHAAQPQGQAQIMEAIASLPQFGSIAEVLGTADGADNLQRAGELLAPALLGGQAESIVNSVTGQVGGSVASTAGGVQKLLQMALPLLLSLLGRQGVNAASLGSLLGGLRNPGMAERTEGVAGTVVSAAGLAGAVPAAEAISGSVNLPGAGGAGTVNTILDLLKSQFSGSNAGRIGEAAGFTGGAAGRAVQGAWPVVLSALVNKGRSDAGAGDLLKMMGQFGNLTDGNGTLNAGMLGDAAEMSRVETQGRGLLGSLFGNADEITGRLGTALGGSGQSAGRLLALLAPLLLSLLGKKTTGMNASALSSLLGGLGGHLSSLLPAGLSGLGALLAGQATAQATAAPATGQTVAATPEVTTVAAAPTPAPRVVEAATPTPRPVTPPPATTATTATTVTAATTEKRGGFPWWWILLPLLLLGGCWLTNQNRTTTPATTTGSASNQAASILVTNPSSDATLPAEPFTMSGTGPANTTLRIEDEGQEVVQATVDADGRWSAELPAPTAGEHTYSVIGGEGVRSEFKVNVTEGATGTDATGGTETGSTDTTDTDSTETGTTDTGSTAAGSGTFAISEPAADATLAAGGFDLKGTGTAGDEVEVFEDGTSLGKVSIGDDGNWTYRVASPAAGAHTYSVKGPDGTELGNVATTVEAATGDASACTRDYTLSITDGQTVSEPFRFGGEGGAGGAKGYTVTVKRGERTIGTKDLPLDGACGWSYTSKPGQGAITYEVRPIGDSAAEPLSIVNLTVGN</sequence>
<dbReference type="Gene3D" id="2.60.40.10">
    <property type="entry name" value="Immunoglobulins"/>
    <property type="match status" value="2"/>
</dbReference>
<dbReference type="InterPro" id="IPR009282">
    <property type="entry name" value="DUF937"/>
</dbReference>
<proteinExistence type="predicted"/>
<feature type="region of interest" description="Disordered" evidence="1">
    <location>
        <begin position="414"/>
        <end position="435"/>
    </location>
</feature>
<dbReference type="RefSeq" id="WP_119764770.1">
    <property type="nucleotide sequence ID" value="NZ_QYUJ01000014.1"/>
</dbReference>
<dbReference type="EMBL" id="QYUJ01000014">
    <property type="protein sequence ID" value="RJF72539.1"/>
    <property type="molecule type" value="Genomic_DNA"/>
</dbReference>
<dbReference type="OrthoDB" id="53198at2"/>
<organism evidence="2 3">
    <name type="scientific">Deinococcus cavernae</name>
    <dbReference type="NCBI Taxonomy" id="2320857"/>
    <lineage>
        <taxon>Bacteria</taxon>
        <taxon>Thermotogati</taxon>
        <taxon>Deinococcota</taxon>
        <taxon>Deinococci</taxon>
        <taxon>Deinococcales</taxon>
        <taxon>Deinococcaceae</taxon>
        <taxon>Deinococcus</taxon>
    </lineage>
</organism>
<dbReference type="InterPro" id="IPR013783">
    <property type="entry name" value="Ig-like_fold"/>
</dbReference>
<name>A0A418V8Z3_9DEIO</name>
<evidence type="ECO:0000313" key="2">
    <source>
        <dbReference type="EMBL" id="RJF72539.1"/>
    </source>
</evidence>
<reference evidence="2 3" key="1">
    <citation type="submission" date="2018-09" db="EMBL/GenBank/DDBJ databases">
        <authorList>
            <person name="Zhu H."/>
        </authorList>
    </citation>
    <scope>NUCLEOTIDE SEQUENCE [LARGE SCALE GENOMIC DNA]</scope>
    <source>
        <strain evidence="2 3">K2S05-167</strain>
    </source>
</reference>